<accession>A0A0M0KYQ0</accession>
<proteinExistence type="predicted"/>
<keyword evidence="2" id="KW-1185">Reference proteome</keyword>
<dbReference type="InterPro" id="IPR020372">
    <property type="entry name" value="Competence_ComGG"/>
</dbReference>
<name>A0A0M0KYQ0_9BACI</name>
<protein>
    <recommendedName>
        <fullName evidence="3">Competence protein ComG</fullName>
    </recommendedName>
</protein>
<dbReference type="STRING" id="284581.AMD01_14525"/>
<dbReference type="EMBL" id="LILC01000019">
    <property type="protein sequence ID" value="KOO43939.1"/>
    <property type="molecule type" value="Genomic_DNA"/>
</dbReference>
<sequence>MKAFFILPTTMILAFLTIFLVTQQLQPYISEKLFYKEAEEQYKLNHLLENGLTLLKRDITSQSFSPQYTYRFQNGSVSYTATADEFSYSIEITVKSAHNKQYRAWAKLRKIDGVVMEWKEKHRSE</sequence>
<dbReference type="PATRIC" id="fig|284581.3.peg.3973"/>
<gene>
    <name evidence="1" type="ORF">AMD01_14525</name>
</gene>
<organism evidence="1 2">
    <name type="scientific">Priestia koreensis</name>
    <dbReference type="NCBI Taxonomy" id="284581"/>
    <lineage>
        <taxon>Bacteria</taxon>
        <taxon>Bacillati</taxon>
        <taxon>Bacillota</taxon>
        <taxon>Bacilli</taxon>
        <taxon>Bacillales</taxon>
        <taxon>Bacillaceae</taxon>
        <taxon>Priestia</taxon>
    </lineage>
</organism>
<comment type="caution">
    <text evidence="1">The sequence shown here is derived from an EMBL/GenBank/DDBJ whole genome shotgun (WGS) entry which is preliminary data.</text>
</comment>
<dbReference type="Pfam" id="PF14173">
    <property type="entry name" value="ComGG"/>
    <property type="match status" value="1"/>
</dbReference>
<reference evidence="2" key="1">
    <citation type="submission" date="2015-08" db="EMBL/GenBank/DDBJ databases">
        <title>Fjat-14210 dsm16467.</title>
        <authorList>
            <person name="Liu B."/>
            <person name="Wang J."/>
            <person name="Zhu Y."/>
            <person name="Liu G."/>
            <person name="Chen Q."/>
            <person name="Chen Z."/>
            <person name="Lan J."/>
            <person name="Che J."/>
            <person name="Ge C."/>
            <person name="Shi H."/>
            <person name="Pan Z."/>
            <person name="Liu X."/>
        </authorList>
    </citation>
    <scope>NUCLEOTIDE SEQUENCE [LARGE SCALE GENOMIC DNA]</scope>
    <source>
        <strain evidence="2">DSM 16467</strain>
    </source>
</reference>
<dbReference type="AlphaFoldDB" id="A0A0M0KYQ0"/>
<dbReference type="RefSeq" id="WP_053402144.1">
    <property type="nucleotide sequence ID" value="NZ_LILC01000019.1"/>
</dbReference>
<evidence type="ECO:0000313" key="1">
    <source>
        <dbReference type="EMBL" id="KOO43939.1"/>
    </source>
</evidence>
<evidence type="ECO:0008006" key="3">
    <source>
        <dbReference type="Google" id="ProtNLM"/>
    </source>
</evidence>
<evidence type="ECO:0000313" key="2">
    <source>
        <dbReference type="Proteomes" id="UP000037558"/>
    </source>
</evidence>
<dbReference type="Proteomes" id="UP000037558">
    <property type="component" value="Unassembled WGS sequence"/>
</dbReference>